<dbReference type="AlphaFoldDB" id="A0A9P5Y6G3"/>
<evidence type="ECO:0000313" key="2">
    <source>
        <dbReference type="Proteomes" id="UP000807353"/>
    </source>
</evidence>
<organism evidence="1 2">
    <name type="scientific">Collybia nuda</name>
    <dbReference type="NCBI Taxonomy" id="64659"/>
    <lineage>
        <taxon>Eukaryota</taxon>
        <taxon>Fungi</taxon>
        <taxon>Dikarya</taxon>
        <taxon>Basidiomycota</taxon>
        <taxon>Agaricomycotina</taxon>
        <taxon>Agaricomycetes</taxon>
        <taxon>Agaricomycetidae</taxon>
        <taxon>Agaricales</taxon>
        <taxon>Tricholomatineae</taxon>
        <taxon>Clitocybaceae</taxon>
        <taxon>Collybia</taxon>
    </lineage>
</organism>
<reference evidence="1" key="1">
    <citation type="submission" date="2020-11" db="EMBL/GenBank/DDBJ databases">
        <authorList>
            <consortium name="DOE Joint Genome Institute"/>
            <person name="Ahrendt S."/>
            <person name="Riley R."/>
            <person name="Andreopoulos W."/>
            <person name="Labutti K."/>
            <person name="Pangilinan J."/>
            <person name="Ruiz-Duenas F.J."/>
            <person name="Barrasa J.M."/>
            <person name="Sanchez-Garcia M."/>
            <person name="Camarero S."/>
            <person name="Miyauchi S."/>
            <person name="Serrano A."/>
            <person name="Linde D."/>
            <person name="Babiker R."/>
            <person name="Drula E."/>
            <person name="Ayuso-Fernandez I."/>
            <person name="Pacheco R."/>
            <person name="Padilla G."/>
            <person name="Ferreira P."/>
            <person name="Barriuso J."/>
            <person name="Kellner H."/>
            <person name="Castanera R."/>
            <person name="Alfaro M."/>
            <person name="Ramirez L."/>
            <person name="Pisabarro A.G."/>
            <person name="Kuo A."/>
            <person name="Tritt A."/>
            <person name="Lipzen A."/>
            <person name="He G."/>
            <person name="Yan M."/>
            <person name="Ng V."/>
            <person name="Cullen D."/>
            <person name="Martin F."/>
            <person name="Rosso M.-N."/>
            <person name="Henrissat B."/>
            <person name="Hibbett D."/>
            <person name="Martinez A.T."/>
            <person name="Grigoriev I.V."/>
        </authorList>
    </citation>
    <scope>NUCLEOTIDE SEQUENCE</scope>
    <source>
        <strain evidence="1">CBS 247.69</strain>
    </source>
</reference>
<keyword evidence="2" id="KW-1185">Reference proteome</keyword>
<comment type="caution">
    <text evidence="1">The sequence shown here is derived from an EMBL/GenBank/DDBJ whole genome shotgun (WGS) entry which is preliminary data.</text>
</comment>
<dbReference type="OrthoDB" id="3001418at2759"/>
<name>A0A9P5Y6G3_9AGAR</name>
<proteinExistence type="predicted"/>
<accession>A0A9P5Y6G3</accession>
<protein>
    <submittedName>
        <fullName evidence="1">Uncharacterized protein</fullName>
    </submittedName>
</protein>
<gene>
    <name evidence="1" type="ORF">BDZ94DRAFT_1322157</name>
</gene>
<evidence type="ECO:0000313" key="1">
    <source>
        <dbReference type="EMBL" id="KAF9463077.1"/>
    </source>
</evidence>
<dbReference type="EMBL" id="MU150266">
    <property type="protein sequence ID" value="KAF9463077.1"/>
    <property type="molecule type" value="Genomic_DNA"/>
</dbReference>
<sequence>MALLESPHRNLSTNQQSLALQSPKFTSNSSTHSLGLSSLVGTLSSNYSVTTVSTSSTVPGPGALSGKAILALGKATLRGAENLMIRRRLQAIDEKFPHNNEDEFPEAERMYQDVLELSRRDMYPDVHRSRALRIILVQIGTRQTDLLVKALTTWASVEVDLLISYLTAMFDPLRLLFTMRETGKVSSQVRAYRASLGNSESHSLGPLVLFFRQLVRYSLLHSGTQITRMIMEGSVMNFLLHLYHSNFADPFPNLNAAYDRGKSIYKLCKTLLEACSRIDQRLYNNHRRDRFYALWTMEQYLLPKLENTLRERTEMLRLTKSECVVSFIRLVSHMMDDWPQEPDGQSSIYYRVIFSLIESSGFPFEEPEINFLALRALQTFVTIGGPNINTAFRRYAASRCTENLSDLMTCIFERISQLIPLNILDWDMFISRWHEPNLGPADESTSRANGMLEVIDCFIGAAGDNQTFLDALIEADLFGILQPFLEVELRTTPVSITEHQGVALMTFNNFDLATLHLLSNRCPMGPFAFPRSRNQSILNRACIIMSRRLWG</sequence>
<dbReference type="Proteomes" id="UP000807353">
    <property type="component" value="Unassembled WGS sequence"/>
</dbReference>